<feature type="domain" description="Putative Flp pilus-assembly TadG-like N-terminal" evidence="2">
    <location>
        <begin position="18"/>
        <end position="63"/>
    </location>
</feature>
<gene>
    <name evidence="3" type="ORF">H8S00_06595</name>
</gene>
<comment type="caution">
    <text evidence="3">The sequence shown here is derived from an EMBL/GenBank/DDBJ whole genome shotgun (WGS) entry which is preliminary data.</text>
</comment>
<keyword evidence="4" id="KW-1185">Reference proteome</keyword>
<name>A0ABR7F203_9FIRM</name>
<proteinExistence type="predicted"/>
<evidence type="ECO:0000313" key="4">
    <source>
        <dbReference type="Proteomes" id="UP000597877"/>
    </source>
</evidence>
<dbReference type="Proteomes" id="UP000597877">
    <property type="component" value="Unassembled WGS sequence"/>
</dbReference>
<protein>
    <recommendedName>
        <fullName evidence="2">Putative Flp pilus-assembly TadG-like N-terminal domain-containing protein</fullName>
    </recommendedName>
</protein>
<evidence type="ECO:0000313" key="3">
    <source>
        <dbReference type="EMBL" id="MBC5667648.1"/>
    </source>
</evidence>
<dbReference type="InterPro" id="IPR028087">
    <property type="entry name" value="Tad_N"/>
</dbReference>
<dbReference type="RefSeq" id="WP_021952298.1">
    <property type="nucleotide sequence ID" value="NZ_JACOOZ010000004.1"/>
</dbReference>
<dbReference type="EMBL" id="JACOOZ010000004">
    <property type="protein sequence ID" value="MBC5667648.1"/>
    <property type="molecule type" value="Genomic_DNA"/>
</dbReference>
<evidence type="ECO:0000256" key="1">
    <source>
        <dbReference type="SAM" id="MobiDB-lite"/>
    </source>
</evidence>
<reference evidence="3 4" key="1">
    <citation type="submission" date="2020-08" db="EMBL/GenBank/DDBJ databases">
        <title>Genome public.</title>
        <authorList>
            <person name="Liu C."/>
            <person name="Sun Q."/>
        </authorList>
    </citation>
    <scope>NUCLEOTIDE SEQUENCE [LARGE SCALE GENOMIC DNA]</scope>
    <source>
        <strain evidence="3 4">BX4</strain>
    </source>
</reference>
<feature type="region of interest" description="Disordered" evidence="1">
    <location>
        <begin position="419"/>
        <end position="443"/>
    </location>
</feature>
<evidence type="ECO:0000259" key="2">
    <source>
        <dbReference type="Pfam" id="PF13400"/>
    </source>
</evidence>
<accession>A0ABR7F203</accession>
<feature type="compositionally biased region" description="Basic residues" evidence="1">
    <location>
        <begin position="434"/>
        <end position="443"/>
    </location>
</feature>
<organism evidence="3 4">
    <name type="scientific">Eubacterium segne</name>
    <dbReference type="NCBI Taxonomy" id="2763045"/>
    <lineage>
        <taxon>Bacteria</taxon>
        <taxon>Bacillati</taxon>
        <taxon>Bacillota</taxon>
        <taxon>Clostridia</taxon>
        <taxon>Eubacteriales</taxon>
        <taxon>Eubacteriaceae</taxon>
        <taxon>Eubacterium</taxon>
    </lineage>
</organism>
<sequence>MVKILEKIRKFSKEESGASMVMVVLSLVVIFGFTAFAVDFGNAYTTKVSMQDACDLSALAAADSLPERAKTESVAKEYAELNGYDAKNVTVNILDNGEKVEVKIKKDVKTYFAGVVGYSELPVACKAVAAAGEKGAKDYAIFSGTKAYFGLHGSVNIPDGDIHANGAADISGTLNIDNGVIEVPKFNNKGSSGNYETYEDEDNYIEMPNYEDIINERIPYVEDSEYQVIDGNFPDTQFAKSHTHDGVLTIESGEKIYANSHLNIGEYNGIKKLVIKGILKVNGMEISSELVVEGSLFSEGYLGIQGKADISGVMMCKADIVFANDVVLSGATIVADGQEINFANGKQVLDNSVDGKYSAVWGRGNTHINLNSDKMDVKALFYSPNGECIMSGKEVTVKGSITANQVGTNNGTLTVELPKNDPNWPFGGRTQSGKAKKSAKLVE</sequence>
<dbReference type="Pfam" id="PF13400">
    <property type="entry name" value="Tad"/>
    <property type="match status" value="1"/>
</dbReference>